<dbReference type="EMBL" id="JACJVO010000005">
    <property type="protein sequence ID" value="MBB6730195.1"/>
    <property type="molecule type" value="Genomic_DNA"/>
</dbReference>
<gene>
    <name evidence="5" type="ORF">H7C18_04720</name>
</gene>
<evidence type="ECO:0000313" key="6">
    <source>
        <dbReference type="Proteomes" id="UP000564644"/>
    </source>
</evidence>
<dbReference type="Gene3D" id="1.10.10.60">
    <property type="entry name" value="Homeodomain-like"/>
    <property type="match status" value="2"/>
</dbReference>
<feature type="domain" description="HTH araC/xylS-type" evidence="4">
    <location>
        <begin position="179"/>
        <end position="277"/>
    </location>
</feature>
<evidence type="ECO:0000256" key="1">
    <source>
        <dbReference type="ARBA" id="ARBA00023015"/>
    </source>
</evidence>
<keyword evidence="6" id="KW-1185">Reference proteome</keyword>
<dbReference type="InterPro" id="IPR037923">
    <property type="entry name" value="HTH-like"/>
</dbReference>
<sequence length="280" mass="31460">MNEDGTVLLQAPPLPYYLGAGRSDFKPGDQHPNRRNLGIYDLLLVVKGALPIGENGREWTLTEGETLLLFPEGEHYAAGPCDRETVFYWVHFEHGKEPGASEDAVRASRPFGNPHGVRIPKRSRLADPQAAFSLLRQLLAPASGGASFWQEQRLFAELLAMLEREGEGEAGSPSARLAERAAAYLRQNHRAELTNEALAQALLFHPNYVVRCMKAKYGRTPMDYLHDYRIEQAKRLLVATGWPVSRIAEEVGFRYAPYFSACFKRTVGQSPLQFRKQYLS</sequence>
<dbReference type="InterPro" id="IPR018060">
    <property type="entry name" value="HTH_AraC"/>
</dbReference>
<comment type="caution">
    <text evidence="5">The sequence shown here is derived from an EMBL/GenBank/DDBJ whole genome shotgun (WGS) entry which is preliminary data.</text>
</comment>
<evidence type="ECO:0000313" key="5">
    <source>
        <dbReference type="EMBL" id="MBB6730195.1"/>
    </source>
</evidence>
<dbReference type="Pfam" id="PF02311">
    <property type="entry name" value="AraC_binding"/>
    <property type="match status" value="1"/>
</dbReference>
<reference evidence="5 6" key="1">
    <citation type="submission" date="2020-08" db="EMBL/GenBank/DDBJ databases">
        <title>Cohnella phylogeny.</title>
        <authorList>
            <person name="Dunlap C."/>
        </authorList>
    </citation>
    <scope>NUCLEOTIDE SEQUENCE [LARGE SCALE GENOMIC DNA]</scope>
    <source>
        <strain evidence="5 6">CBP 2801</strain>
    </source>
</reference>
<dbReference type="SUPFAM" id="SSF51215">
    <property type="entry name" value="Regulatory protein AraC"/>
    <property type="match status" value="1"/>
</dbReference>
<dbReference type="GO" id="GO:0003700">
    <property type="term" value="F:DNA-binding transcription factor activity"/>
    <property type="evidence" value="ECO:0007669"/>
    <property type="project" value="InterPro"/>
</dbReference>
<protein>
    <submittedName>
        <fullName evidence="5">Helix-turn-helix transcriptional regulator</fullName>
    </submittedName>
</protein>
<dbReference type="Proteomes" id="UP000564644">
    <property type="component" value="Unassembled WGS sequence"/>
</dbReference>
<dbReference type="RefSeq" id="WP_185127861.1">
    <property type="nucleotide sequence ID" value="NZ_JACJVO010000005.1"/>
</dbReference>
<accession>A0A7X0VUA8</accession>
<dbReference type="PROSITE" id="PS01124">
    <property type="entry name" value="HTH_ARAC_FAMILY_2"/>
    <property type="match status" value="1"/>
</dbReference>
<dbReference type="GO" id="GO:0043565">
    <property type="term" value="F:sequence-specific DNA binding"/>
    <property type="evidence" value="ECO:0007669"/>
    <property type="project" value="InterPro"/>
</dbReference>
<keyword evidence="3" id="KW-0804">Transcription</keyword>
<dbReference type="InterPro" id="IPR018062">
    <property type="entry name" value="HTH_AraC-typ_CS"/>
</dbReference>
<dbReference type="SUPFAM" id="SSF46689">
    <property type="entry name" value="Homeodomain-like"/>
    <property type="match status" value="2"/>
</dbReference>
<organism evidence="5 6">
    <name type="scientific">Cohnella zeiphila</name>
    <dbReference type="NCBI Taxonomy" id="2761120"/>
    <lineage>
        <taxon>Bacteria</taxon>
        <taxon>Bacillati</taxon>
        <taxon>Bacillota</taxon>
        <taxon>Bacilli</taxon>
        <taxon>Bacillales</taxon>
        <taxon>Paenibacillaceae</taxon>
        <taxon>Cohnella</taxon>
    </lineage>
</organism>
<dbReference type="PANTHER" id="PTHR43280">
    <property type="entry name" value="ARAC-FAMILY TRANSCRIPTIONAL REGULATOR"/>
    <property type="match status" value="1"/>
</dbReference>
<dbReference type="SMART" id="SM00342">
    <property type="entry name" value="HTH_ARAC"/>
    <property type="match status" value="1"/>
</dbReference>
<dbReference type="AlphaFoldDB" id="A0A7X0VUA8"/>
<proteinExistence type="predicted"/>
<evidence type="ECO:0000259" key="4">
    <source>
        <dbReference type="PROSITE" id="PS01124"/>
    </source>
</evidence>
<name>A0A7X0VUA8_9BACL</name>
<keyword evidence="2" id="KW-0238">DNA-binding</keyword>
<evidence type="ECO:0000256" key="2">
    <source>
        <dbReference type="ARBA" id="ARBA00023125"/>
    </source>
</evidence>
<keyword evidence="1" id="KW-0805">Transcription regulation</keyword>
<dbReference type="PANTHER" id="PTHR43280:SF30">
    <property type="entry name" value="MMSAB OPERON REGULATORY PROTEIN"/>
    <property type="match status" value="1"/>
</dbReference>
<dbReference type="Pfam" id="PF12833">
    <property type="entry name" value="HTH_18"/>
    <property type="match status" value="1"/>
</dbReference>
<dbReference type="InterPro" id="IPR009057">
    <property type="entry name" value="Homeodomain-like_sf"/>
</dbReference>
<evidence type="ECO:0000256" key="3">
    <source>
        <dbReference type="ARBA" id="ARBA00023163"/>
    </source>
</evidence>
<dbReference type="PROSITE" id="PS00041">
    <property type="entry name" value="HTH_ARAC_FAMILY_1"/>
    <property type="match status" value="1"/>
</dbReference>
<dbReference type="InterPro" id="IPR003313">
    <property type="entry name" value="AraC-bd"/>
</dbReference>